<accession>A0A6M3IDK9</accession>
<dbReference type="EMBL" id="MT141165">
    <property type="protein sequence ID" value="QJA55541.1"/>
    <property type="molecule type" value="Genomic_DNA"/>
</dbReference>
<organism evidence="2">
    <name type="scientific">viral metagenome</name>
    <dbReference type="NCBI Taxonomy" id="1070528"/>
    <lineage>
        <taxon>unclassified sequences</taxon>
        <taxon>metagenomes</taxon>
        <taxon>organismal metagenomes</taxon>
    </lineage>
</organism>
<dbReference type="AlphaFoldDB" id="A0A6M3IDK9"/>
<proteinExistence type="predicted"/>
<gene>
    <name evidence="2" type="ORF">MM415B02034_0002</name>
</gene>
<evidence type="ECO:0000256" key="1">
    <source>
        <dbReference type="SAM" id="MobiDB-lite"/>
    </source>
</evidence>
<protein>
    <submittedName>
        <fullName evidence="2">Uncharacterized protein</fullName>
    </submittedName>
</protein>
<evidence type="ECO:0000313" key="2">
    <source>
        <dbReference type="EMBL" id="QJA55541.1"/>
    </source>
</evidence>
<feature type="region of interest" description="Disordered" evidence="1">
    <location>
        <begin position="317"/>
        <end position="378"/>
    </location>
</feature>
<name>A0A6M3IDK9_9ZZZZ</name>
<sequence>MVQNAMDTNGIRQEAWGKAVGLKWNDVQTAKGTLDALIAQKASQGGMGPFQQPGQSITPQGDAGIGVGGLPLHQAIQTPGTRTWDTTSQRALAIPETKGIPEGQAKFYEGMYDRLWKQRDALQKRATTLRAKEGDVATDPEQRLIQMQEIGKEIRAIDKSMEEIEAVMLSQKPEEARAIPLNMPERYQAETSPEGHITLRGGSVLGYPELFPETYKPLMGQAGDLPAGGQPGQAGTGDQIVDAALQTWAGLTTPEQRLSFVDMLGRGVASGKITNDQLEMIKSSIRTNIEGGMTGRALPGGGFVGEEEAGAKTPFRSAIPTQRGPEEPILTPQSAIPTLRGDEPYVMSEGSWGEPEEPIPAKGKAVTKPVYPGGGEVRKPIETEGAAVTKPMPSRPHAQIMPKQWATSMKKKNPARYKALMSKAKKEAPKEPVVAALKAIQTQGKTRKNADTYRGAVTKSIPKVWRSPFFRGLSKVKVPKGYIVDFWGDAVKPGERGNPMYWASLPLEDQIEDIQQVIADQRSFGPKKDEIIKQVYKKNRNNAPTTAKALAQMMYQDEIPHILMWLSD</sequence>
<reference evidence="2" key="1">
    <citation type="submission" date="2020-03" db="EMBL/GenBank/DDBJ databases">
        <title>The deep terrestrial virosphere.</title>
        <authorList>
            <person name="Holmfeldt K."/>
            <person name="Nilsson E."/>
            <person name="Simone D."/>
            <person name="Lopez-Fernandez M."/>
            <person name="Wu X."/>
            <person name="de Brujin I."/>
            <person name="Lundin D."/>
            <person name="Andersson A."/>
            <person name="Bertilsson S."/>
            <person name="Dopson M."/>
        </authorList>
    </citation>
    <scope>NUCLEOTIDE SEQUENCE</scope>
    <source>
        <strain evidence="2">MM415B02034</strain>
    </source>
</reference>